<name>A0A0D3I778_EMIH1</name>
<evidence type="ECO:0000256" key="4">
    <source>
        <dbReference type="ARBA" id="ARBA00022825"/>
    </source>
</evidence>
<dbReference type="GeneID" id="17253361"/>
<dbReference type="Pfam" id="PF13180">
    <property type="entry name" value="PDZ_2"/>
    <property type="match status" value="1"/>
</dbReference>
<dbReference type="HOGENOM" id="CLU_020120_2_0_1"/>
<dbReference type="eggNOG" id="KOG1320">
    <property type="taxonomic scope" value="Eukaryota"/>
</dbReference>
<evidence type="ECO:0000256" key="1">
    <source>
        <dbReference type="ARBA" id="ARBA00010541"/>
    </source>
</evidence>
<comment type="similarity">
    <text evidence="1">Belongs to the peptidase S1C family.</text>
</comment>
<accession>A0A0D3I778</accession>
<keyword evidence="3" id="KW-0378">Hydrolase</keyword>
<organism evidence="7 8">
    <name type="scientific">Emiliania huxleyi (strain CCMP1516)</name>
    <dbReference type="NCBI Taxonomy" id="280463"/>
    <lineage>
        <taxon>Eukaryota</taxon>
        <taxon>Haptista</taxon>
        <taxon>Haptophyta</taxon>
        <taxon>Prymnesiophyceae</taxon>
        <taxon>Isochrysidales</taxon>
        <taxon>Noelaerhabdaceae</taxon>
        <taxon>Emiliania</taxon>
    </lineage>
</organism>
<evidence type="ECO:0000256" key="2">
    <source>
        <dbReference type="ARBA" id="ARBA00022670"/>
    </source>
</evidence>
<evidence type="ECO:0000313" key="8">
    <source>
        <dbReference type="Proteomes" id="UP000013827"/>
    </source>
</evidence>
<reference evidence="7" key="2">
    <citation type="submission" date="2024-10" db="UniProtKB">
        <authorList>
            <consortium name="EnsemblProtists"/>
        </authorList>
    </citation>
    <scope>IDENTIFICATION</scope>
</reference>
<dbReference type="PANTHER" id="PTHR43343">
    <property type="entry name" value="PEPTIDASE S12"/>
    <property type="match status" value="1"/>
</dbReference>
<keyword evidence="4" id="KW-0720">Serine protease</keyword>
<dbReference type="EnsemblProtists" id="EOD07113">
    <property type="protein sequence ID" value="EOD07113"/>
    <property type="gene ID" value="EMIHUDRAFT_432991"/>
</dbReference>
<evidence type="ECO:0000256" key="5">
    <source>
        <dbReference type="SAM" id="MobiDB-lite"/>
    </source>
</evidence>
<dbReference type="FunFam" id="2.40.10.10:FF:000001">
    <property type="entry name" value="Periplasmic serine protease DegS"/>
    <property type="match status" value="1"/>
</dbReference>
<sequence>MLAPLLFLRSATALHVGRVPFAPAARRLSNAPAASRLSTLATTARASNTAAVPSSFKPSIDYPGVVPLRTSLVVPRSPQPVSFADDSDSVRRRAQADQSDAPPLLSPGEARRVAVFEDASPSVAFISTTILTPRGIVQAGAGSGFVWDADGHIVTNYHVVANPVARQPSQSRVMVSLQGIEGQVEATVVGHEADKDLAVLKVDPARLRPLKPLQVASSSTLRVGQDVLAIGNPFGLDYTLTTGIVSALGRDIDGYGGRPIKDCVQTDAAINPGNSGGPLLDSRGRLIGVNTMIFSPGGAGGNVGIGFAVPSDTVSRVVRQIVEFGNNARPSLGVNLLDDRAREQYARSLGRPLRGAILAEVVAGSPAEALSLAPCRRRYGSVVLGDMIVEVDGKPIGRNEDLICAIEEAEPGSAVSLKVVRNCDPERLEELRFTPVMRKTLAERR</sequence>
<dbReference type="InterPro" id="IPR036034">
    <property type="entry name" value="PDZ_sf"/>
</dbReference>
<dbReference type="InterPro" id="IPR001940">
    <property type="entry name" value="Peptidase_S1C"/>
</dbReference>
<dbReference type="InterPro" id="IPR001478">
    <property type="entry name" value="PDZ"/>
</dbReference>
<dbReference type="PROSITE" id="PS50106">
    <property type="entry name" value="PDZ"/>
    <property type="match status" value="1"/>
</dbReference>
<dbReference type="Proteomes" id="UP000013827">
    <property type="component" value="Unassembled WGS sequence"/>
</dbReference>
<dbReference type="InterPro" id="IPR051201">
    <property type="entry name" value="Chloro_Bact_Ser_Proteases"/>
</dbReference>
<dbReference type="RefSeq" id="XP_005759542.1">
    <property type="nucleotide sequence ID" value="XM_005759485.1"/>
</dbReference>
<dbReference type="SUPFAM" id="SSF50156">
    <property type="entry name" value="PDZ domain-like"/>
    <property type="match status" value="1"/>
</dbReference>
<dbReference type="GO" id="GO:0006508">
    <property type="term" value="P:proteolysis"/>
    <property type="evidence" value="ECO:0007669"/>
    <property type="project" value="UniProtKB-KW"/>
</dbReference>
<reference evidence="8" key="1">
    <citation type="journal article" date="2013" name="Nature">
        <title>Pan genome of the phytoplankton Emiliania underpins its global distribution.</title>
        <authorList>
            <person name="Read B.A."/>
            <person name="Kegel J."/>
            <person name="Klute M.J."/>
            <person name="Kuo A."/>
            <person name="Lefebvre S.C."/>
            <person name="Maumus F."/>
            <person name="Mayer C."/>
            <person name="Miller J."/>
            <person name="Monier A."/>
            <person name="Salamov A."/>
            <person name="Young J."/>
            <person name="Aguilar M."/>
            <person name="Claverie J.M."/>
            <person name="Frickenhaus S."/>
            <person name="Gonzalez K."/>
            <person name="Herman E.K."/>
            <person name="Lin Y.C."/>
            <person name="Napier J."/>
            <person name="Ogata H."/>
            <person name="Sarno A.F."/>
            <person name="Shmutz J."/>
            <person name="Schroeder D."/>
            <person name="de Vargas C."/>
            <person name="Verret F."/>
            <person name="von Dassow P."/>
            <person name="Valentin K."/>
            <person name="Van de Peer Y."/>
            <person name="Wheeler G."/>
            <person name="Dacks J.B."/>
            <person name="Delwiche C.F."/>
            <person name="Dyhrman S.T."/>
            <person name="Glockner G."/>
            <person name="John U."/>
            <person name="Richards T."/>
            <person name="Worden A.Z."/>
            <person name="Zhang X."/>
            <person name="Grigoriev I.V."/>
            <person name="Allen A.E."/>
            <person name="Bidle K."/>
            <person name="Borodovsky M."/>
            <person name="Bowler C."/>
            <person name="Brownlee C."/>
            <person name="Cock J.M."/>
            <person name="Elias M."/>
            <person name="Gladyshev V.N."/>
            <person name="Groth M."/>
            <person name="Guda C."/>
            <person name="Hadaegh A."/>
            <person name="Iglesias-Rodriguez M.D."/>
            <person name="Jenkins J."/>
            <person name="Jones B.M."/>
            <person name="Lawson T."/>
            <person name="Leese F."/>
            <person name="Lindquist E."/>
            <person name="Lobanov A."/>
            <person name="Lomsadze A."/>
            <person name="Malik S.B."/>
            <person name="Marsh M.E."/>
            <person name="Mackinder L."/>
            <person name="Mock T."/>
            <person name="Mueller-Roeber B."/>
            <person name="Pagarete A."/>
            <person name="Parker M."/>
            <person name="Probert I."/>
            <person name="Quesneville H."/>
            <person name="Raines C."/>
            <person name="Rensing S.A."/>
            <person name="Riano-Pachon D.M."/>
            <person name="Richier S."/>
            <person name="Rokitta S."/>
            <person name="Shiraiwa Y."/>
            <person name="Soanes D.M."/>
            <person name="van der Giezen M."/>
            <person name="Wahlund T.M."/>
            <person name="Williams B."/>
            <person name="Wilson W."/>
            <person name="Wolfe G."/>
            <person name="Wurch L.L."/>
        </authorList>
    </citation>
    <scope>NUCLEOTIDE SEQUENCE</scope>
</reference>
<feature type="region of interest" description="Disordered" evidence="5">
    <location>
        <begin position="77"/>
        <end position="108"/>
    </location>
</feature>
<dbReference type="Gene3D" id="2.30.42.10">
    <property type="match status" value="1"/>
</dbReference>
<proteinExistence type="inferred from homology"/>
<dbReference type="InterPro" id="IPR009003">
    <property type="entry name" value="Peptidase_S1_PA"/>
</dbReference>
<evidence type="ECO:0000259" key="6">
    <source>
        <dbReference type="PROSITE" id="PS50106"/>
    </source>
</evidence>
<dbReference type="PANTHER" id="PTHR43343:SF3">
    <property type="entry name" value="PROTEASE DO-LIKE 8, CHLOROPLASTIC"/>
    <property type="match status" value="1"/>
</dbReference>
<protein>
    <recommendedName>
        <fullName evidence="6">PDZ domain-containing protein</fullName>
    </recommendedName>
</protein>
<dbReference type="PRINTS" id="PR00834">
    <property type="entry name" value="PROTEASES2C"/>
</dbReference>
<dbReference type="SUPFAM" id="SSF50494">
    <property type="entry name" value="Trypsin-like serine proteases"/>
    <property type="match status" value="1"/>
</dbReference>
<dbReference type="OMA" id="KVSEGVM"/>
<dbReference type="SMART" id="SM00228">
    <property type="entry name" value="PDZ"/>
    <property type="match status" value="1"/>
</dbReference>
<keyword evidence="2" id="KW-0645">Protease</keyword>
<keyword evidence="8" id="KW-1185">Reference proteome</keyword>
<evidence type="ECO:0000313" key="7">
    <source>
        <dbReference type="EnsemblProtists" id="EOD07113"/>
    </source>
</evidence>
<dbReference type="Gene3D" id="2.40.10.120">
    <property type="match status" value="1"/>
</dbReference>
<dbReference type="STRING" id="2903.R1BBM2"/>
<dbReference type="AlphaFoldDB" id="A0A0D3I778"/>
<dbReference type="KEGG" id="ehx:EMIHUDRAFT_432991"/>
<dbReference type="PaxDb" id="2903-EOD07113"/>
<dbReference type="GO" id="GO:0004252">
    <property type="term" value="F:serine-type endopeptidase activity"/>
    <property type="evidence" value="ECO:0007669"/>
    <property type="project" value="InterPro"/>
</dbReference>
<evidence type="ECO:0000256" key="3">
    <source>
        <dbReference type="ARBA" id="ARBA00022801"/>
    </source>
</evidence>
<dbReference type="Pfam" id="PF13365">
    <property type="entry name" value="Trypsin_2"/>
    <property type="match status" value="1"/>
</dbReference>
<feature type="domain" description="PDZ" evidence="6">
    <location>
        <begin position="321"/>
        <end position="396"/>
    </location>
</feature>